<protein>
    <submittedName>
        <fullName evidence="1">Uncharacterized protein</fullName>
    </submittedName>
</protein>
<comment type="caution">
    <text evidence="1">The sequence shown here is derived from an EMBL/GenBank/DDBJ whole genome shotgun (WGS) entry which is preliminary data.</text>
</comment>
<sequence>NADCTRMVVDGWLELGLTDADSALKVLSSALSLRGEWERLLQAQLGQGGPGSSAGLGSGGPKVSRRELDKLCEGLVRFLLYTE</sequence>
<gene>
    <name evidence="1" type="ORF">M9458_037044</name>
</gene>
<evidence type="ECO:0000313" key="2">
    <source>
        <dbReference type="Proteomes" id="UP001529510"/>
    </source>
</evidence>
<dbReference type="EMBL" id="JAMKFB020000018">
    <property type="protein sequence ID" value="KAL0168822.1"/>
    <property type="molecule type" value="Genomic_DNA"/>
</dbReference>
<keyword evidence="2" id="KW-1185">Reference proteome</keyword>
<organism evidence="1 2">
    <name type="scientific">Cirrhinus mrigala</name>
    <name type="common">Mrigala</name>
    <dbReference type="NCBI Taxonomy" id="683832"/>
    <lineage>
        <taxon>Eukaryota</taxon>
        <taxon>Metazoa</taxon>
        <taxon>Chordata</taxon>
        <taxon>Craniata</taxon>
        <taxon>Vertebrata</taxon>
        <taxon>Euteleostomi</taxon>
        <taxon>Actinopterygii</taxon>
        <taxon>Neopterygii</taxon>
        <taxon>Teleostei</taxon>
        <taxon>Ostariophysi</taxon>
        <taxon>Cypriniformes</taxon>
        <taxon>Cyprinidae</taxon>
        <taxon>Labeoninae</taxon>
        <taxon>Labeonini</taxon>
        <taxon>Cirrhinus</taxon>
    </lineage>
</organism>
<feature type="non-terminal residue" evidence="1">
    <location>
        <position position="1"/>
    </location>
</feature>
<dbReference type="Proteomes" id="UP001529510">
    <property type="component" value="Unassembled WGS sequence"/>
</dbReference>
<proteinExistence type="predicted"/>
<dbReference type="AlphaFoldDB" id="A0ABD0P4Z1"/>
<reference evidence="1 2" key="1">
    <citation type="submission" date="2024-05" db="EMBL/GenBank/DDBJ databases">
        <title>Genome sequencing and assembly of Indian major carp, Cirrhinus mrigala (Hamilton, 1822).</title>
        <authorList>
            <person name="Mohindra V."/>
            <person name="Chowdhury L.M."/>
            <person name="Lal K."/>
            <person name="Jena J.K."/>
        </authorList>
    </citation>
    <scope>NUCLEOTIDE SEQUENCE [LARGE SCALE GENOMIC DNA]</scope>
    <source>
        <strain evidence="1">CM1030</strain>
        <tissue evidence="1">Blood</tissue>
    </source>
</reference>
<accession>A0ABD0P4Z1</accession>
<name>A0ABD0P4Z1_CIRMR</name>
<evidence type="ECO:0000313" key="1">
    <source>
        <dbReference type="EMBL" id="KAL0168822.1"/>
    </source>
</evidence>
<feature type="non-terminal residue" evidence="1">
    <location>
        <position position="83"/>
    </location>
</feature>